<evidence type="ECO:0000256" key="1">
    <source>
        <dbReference type="SAM" id="Phobius"/>
    </source>
</evidence>
<feature type="transmembrane region" description="Helical" evidence="1">
    <location>
        <begin position="31"/>
        <end position="54"/>
    </location>
</feature>
<keyword evidence="1" id="KW-0472">Membrane</keyword>
<evidence type="ECO:0000313" key="4">
    <source>
        <dbReference type="Proteomes" id="UP000608154"/>
    </source>
</evidence>
<keyword evidence="1" id="KW-1133">Transmembrane helix</keyword>
<reference evidence="3" key="2">
    <citation type="submission" date="2020-09" db="EMBL/GenBank/DDBJ databases">
        <authorList>
            <person name="Sun Q."/>
            <person name="Zhou Y."/>
        </authorList>
    </citation>
    <scope>NUCLEOTIDE SEQUENCE</scope>
    <source>
        <strain evidence="3">CGMCC 1.15095</strain>
    </source>
</reference>
<comment type="caution">
    <text evidence="3">The sequence shown here is derived from an EMBL/GenBank/DDBJ whole genome shotgun (WGS) entry which is preliminary data.</text>
</comment>
<keyword evidence="4" id="KW-1185">Reference proteome</keyword>
<dbReference type="EMBL" id="BMHK01000007">
    <property type="protein sequence ID" value="GGB97025.1"/>
    <property type="molecule type" value="Genomic_DNA"/>
</dbReference>
<protein>
    <submittedName>
        <fullName evidence="3">Uncharacterized protein</fullName>
    </submittedName>
</protein>
<keyword evidence="1" id="KW-0812">Transmembrane</keyword>
<evidence type="ECO:0000313" key="3">
    <source>
        <dbReference type="EMBL" id="GGB97025.1"/>
    </source>
</evidence>
<organism evidence="3 4">
    <name type="scientific">Novosphingobium endophyticum</name>
    <dbReference type="NCBI Taxonomy" id="1955250"/>
    <lineage>
        <taxon>Bacteria</taxon>
        <taxon>Pseudomonadati</taxon>
        <taxon>Pseudomonadota</taxon>
        <taxon>Alphaproteobacteria</taxon>
        <taxon>Sphingomonadales</taxon>
        <taxon>Sphingomonadaceae</taxon>
        <taxon>Novosphingobium</taxon>
    </lineage>
</organism>
<gene>
    <name evidence="3" type="ORF">GCM10011494_14370</name>
</gene>
<keyword evidence="2" id="KW-0732">Signal</keyword>
<evidence type="ECO:0000256" key="2">
    <source>
        <dbReference type="SAM" id="SignalP"/>
    </source>
</evidence>
<reference evidence="3" key="1">
    <citation type="journal article" date="2014" name="Int. J. Syst. Evol. Microbiol.">
        <title>Complete genome sequence of Corynebacterium casei LMG S-19264T (=DSM 44701T), isolated from a smear-ripened cheese.</title>
        <authorList>
            <consortium name="US DOE Joint Genome Institute (JGI-PGF)"/>
            <person name="Walter F."/>
            <person name="Albersmeier A."/>
            <person name="Kalinowski J."/>
            <person name="Ruckert C."/>
        </authorList>
    </citation>
    <scope>NUCLEOTIDE SEQUENCE</scope>
    <source>
        <strain evidence="3">CGMCC 1.15095</strain>
    </source>
</reference>
<feature type="signal peptide" evidence="2">
    <location>
        <begin position="1"/>
        <end position="21"/>
    </location>
</feature>
<name>A0A916X3Z3_9SPHN</name>
<accession>A0A916X3Z3</accession>
<feature type="chain" id="PRO_5037196763" evidence="2">
    <location>
        <begin position="22"/>
        <end position="73"/>
    </location>
</feature>
<sequence>MPKIAILLVLVAAMSATPAYAYVGPGSSLGAVGVFIGLVATVLLALVSFVWYPFKRLARRVRRKDPAAGNKAE</sequence>
<dbReference type="Proteomes" id="UP000608154">
    <property type="component" value="Unassembled WGS sequence"/>
</dbReference>
<dbReference type="RefSeq" id="WP_188769943.1">
    <property type="nucleotide sequence ID" value="NZ_BMHK01000007.1"/>
</dbReference>
<proteinExistence type="predicted"/>
<dbReference type="AlphaFoldDB" id="A0A916X3Z3"/>